<organism evidence="1 2">
    <name type="scientific">Cardiocondyla obscurior</name>
    <dbReference type="NCBI Taxonomy" id="286306"/>
    <lineage>
        <taxon>Eukaryota</taxon>
        <taxon>Metazoa</taxon>
        <taxon>Ecdysozoa</taxon>
        <taxon>Arthropoda</taxon>
        <taxon>Hexapoda</taxon>
        <taxon>Insecta</taxon>
        <taxon>Pterygota</taxon>
        <taxon>Neoptera</taxon>
        <taxon>Endopterygota</taxon>
        <taxon>Hymenoptera</taxon>
        <taxon>Apocrita</taxon>
        <taxon>Aculeata</taxon>
        <taxon>Formicoidea</taxon>
        <taxon>Formicidae</taxon>
        <taxon>Myrmicinae</taxon>
        <taxon>Cardiocondyla</taxon>
    </lineage>
</organism>
<sequence length="179" mass="20074">MMKNRPRGPDSDGISPSIFSSAARRSLLLLFVSFFLRSPTPPPFKSRTREAALFLELVLLLLFGSTCRHHHGVFVPRMPRATLTTRRLMTLRKKNTRESRIKIYQLRINRSILAIDIASEICREFSHGTPFPGGSSTGMPLIFFVSGSHVITQSRWSAVLLNSGPLCSQCNPFARARST</sequence>
<dbReference type="Proteomes" id="UP001430953">
    <property type="component" value="Unassembled WGS sequence"/>
</dbReference>
<protein>
    <submittedName>
        <fullName evidence="1">Uncharacterized protein</fullName>
    </submittedName>
</protein>
<proteinExistence type="predicted"/>
<dbReference type="AlphaFoldDB" id="A0AAW2EZL2"/>
<dbReference type="EMBL" id="JADYXP020000017">
    <property type="protein sequence ID" value="KAL0107332.1"/>
    <property type="molecule type" value="Genomic_DNA"/>
</dbReference>
<name>A0AAW2EZL2_9HYME</name>
<reference evidence="1 2" key="1">
    <citation type="submission" date="2023-03" db="EMBL/GenBank/DDBJ databases">
        <title>High recombination rates correlate with genetic variation in Cardiocondyla obscurior ants.</title>
        <authorList>
            <person name="Errbii M."/>
        </authorList>
    </citation>
    <scope>NUCLEOTIDE SEQUENCE [LARGE SCALE GENOMIC DNA]</scope>
    <source>
        <strain evidence="1">Alpha-2009</strain>
        <tissue evidence="1">Whole body</tissue>
    </source>
</reference>
<gene>
    <name evidence="1" type="ORF">PUN28_015705</name>
</gene>
<evidence type="ECO:0000313" key="1">
    <source>
        <dbReference type="EMBL" id="KAL0107332.1"/>
    </source>
</evidence>
<keyword evidence="2" id="KW-1185">Reference proteome</keyword>
<accession>A0AAW2EZL2</accession>
<evidence type="ECO:0000313" key="2">
    <source>
        <dbReference type="Proteomes" id="UP001430953"/>
    </source>
</evidence>
<comment type="caution">
    <text evidence="1">The sequence shown here is derived from an EMBL/GenBank/DDBJ whole genome shotgun (WGS) entry which is preliminary data.</text>
</comment>